<dbReference type="InterPro" id="IPR001944">
    <property type="entry name" value="Glycoside_Hdrlase_35"/>
</dbReference>
<gene>
    <name evidence="11" type="ORF">HGH92_01260</name>
</gene>
<dbReference type="PROSITE" id="PS01182">
    <property type="entry name" value="GLYCOSYL_HYDROL_F35"/>
    <property type="match status" value="1"/>
</dbReference>
<dbReference type="InterPro" id="IPR008979">
    <property type="entry name" value="Galactose-bd-like_sf"/>
</dbReference>
<dbReference type="SUPFAM" id="SSF49785">
    <property type="entry name" value="Galactose-binding domain-like"/>
    <property type="match status" value="1"/>
</dbReference>
<dbReference type="InterPro" id="IPR048913">
    <property type="entry name" value="BetaGal_gal-bd"/>
</dbReference>
<feature type="active site" description="Nucleophile" evidence="4">
    <location>
        <position position="256"/>
    </location>
</feature>
<evidence type="ECO:0000313" key="11">
    <source>
        <dbReference type="EMBL" id="NLR62921.1"/>
    </source>
</evidence>
<dbReference type="Gene3D" id="2.60.120.260">
    <property type="entry name" value="Galactose-binding domain-like"/>
    <property type="match status" value="2"/>
</dbReference>
<keyword evidence="7" id="KW-0732">Signal</keyword>
<dbReference type="GO" id="GO:0004565">
    <property type="term" value="F:beta-galactosidase activity"/>
    <property type="evidence" value="ECO:0007669"/>
    <property type="project" value="UniProtKB-EC"/>
</dbReference>
<evidence type="ECO:0000259" key="9">
    <source>
        <dbReference type="Pfam" id="PF21317"/>
    </source>
</evidence>
<reference evidence="11 12" key="1">
    <citation type="submission" date="2020-04" db="EMBL/GenBank/DDBJ databases">
        <authorList>
            <person name="Yin C."/>
        </authorList>
    </citation>
    <scope>NUCLEOTIDE SEQUENCE [LARGE SCALE GENOMIC DNA]</scope>
    <source>
        <strain evidence="11 12">Ae27</strain>
    </source>
</reference>
<comment type="similarity">
    <text evidence="1 6">Belongs to the glycosyl hydrolase 35 family.</text>
</comment>
<comment type="catalytic activity">
    <reaction evidence="5">
        <text>Hydrolysis of terminal non-reducing beta-D-galactose residues in beta-D-galactosides.</text>
        <dbReference type="EC" id="3.2.1.23"/>
    </reaction>
</comment>
<dbReference type="InterPro" id="IPR026283">
    <property type="entry name" value="B-gal_1-like"/>
</dbReference>
<dbReference type="PRINTS" id="PR00742">
    <property type="entry name" value="GLHYDRLASE35"/>
</dbReference>
<dbReference type="InterPro" id="IPR019801">
    <property type="entry name" value="Glyco_hydro_35_CS"/>
</dbReference>
<dbReference type="InterPro" id="IPR048912">
    <property type="entry name" value="BetaGal1-like_ABD1"/>
</dbReference>
<dbReference type="SUPFAM" id="SSF51445">
    <property type="entry name" value="(Trans)glycosidases"/>
    <property type="match status" value="1"/>
</dbReference>
<dbReference type="PIRSF" id="PIRSF006336">
    <property type="entry name" value="B-gal"/>
    <property type="match status" value="1"/>
</dbReference>
<evidence type="ECO:0000259" key="8">
    <source>
        <dbReference type="Pfam" id="PF01301"/>
    </source>
</evidence>
<evidence type="ECO:0000259" key="10">
    <source>
        <dbReference type="Pfam" id="PF21467"/>
    </source>
</evidence>
<feature type="active site" description="Proton donor" evidence="4">
    <location>
        <position position="181"/>
    </location>
</feature>
<evidence type="ECO:0000256" key="5">
    <source>
        <dbReference type="RuleBase" id="RU000675"/>
    </source>
</evidence>
<dbReference type="RefSeq" id="WP_168868957.1">
    <property type="nucleotide sequence ID" value="NZ_JABAIA010000001.1"/>
</dbReference>
<feature type="signal peptide" evidence="7">
    <location>
        <begin position="1"/>
        <end position="20"/>
    </location>
</feature>
<feature type="chain" id="PRO_5032788541" description="Beta-galactosidase" evidence="7">
    <location>
        <begin position="21"/>
        <end position="602"/>
    </location>
</feature>
<dbReference type="EC" id="3.2.1.23" evidence="5"/>
<dbReference type="Proteomes" id="UP000570474">
    <property type="component" value="Unassembled WGS sequence"/>
</dbReference>
<keyword evidence="3 5" id="KW-0326">Glycosidase</keyword>
<dbReference type="InterPro" id="IPR017853">
    <property type="entry name" value="GH"/>
</dbReference>
<proteinExistence type="inferred from homology"/>
<evidence type="ECO:0000256" key="2">
    <source>
        <dbReference type="ARBA" id="ARBA00022801"/>
    </source>
</evidence>
<keyword evidence="2 5" id="KW-0378">Hydrolase</keyword>
<organism evidence="11 12">
    <name type="scientific">Chitinophaga varians</name>
    <dbReference type="NCBI Taxonomy" id="2202339"/>
    <lineage>
        <taxon>Bacteria</taxon>
        <taxon>Pseudomonadati</taxon>
        <taxon>Bacteroidota</taxon>
        <taxon>Chitinophagia</taxon>
        <taxon>Chitinophagales</taxon>
        <taxon>Chitinophagaceae</taxon>
        <taxon>Chitinophaga</taxon>
    </lineage>
</organism>
<dbReference type="Pfam" id="PF21317">
    <property type="entry name" value="BetaGal_ABD_1"/>
    <property type="match status" value="1"/>
</dbReference>
<accession>A0A847RU74</accession>
<sequence>MKKTILALALSCTLGQAAFAQQKHTFALSQSEFLLDGKPFQMISGEMHPARIPHEYWRHRIKMTKAMGCNTIAAYVFWNYHEQTKGQFDFSTGNHNIAEFIRIAQEEGMWVILRPGPYVCAEWEFGGLPPYLLQTPDIKVRCMDPRYMEAVTRYVTNLAAEVKPMLVTNGGPVVMMQIENEYGSYGNDKNYLHTLKDLWVKNGIDIPFYTADGPTAFMLEAGTVDGAAIGLDSGGSEADFAAAKKQNPDVPAFSSESYPGWLTHWGEAWQRPGTEGILKEVKFLMDTKRSFNLYVVHGGTNFGYTAGANSGGKGYEPDVTSYDYDAPINEQGRVTPKYEALRQLLASYLPKGKKLPPVPAPVPVISFPEVTLTPFTSLWDHLPKAVHDVQPRPFEAYGQDYGFMLYKTTLIGHKSGKLVIRDLHDYATVFLNGQYVGKIDRRLGEKSIELPKTNVANPVLEVLVEGMGRINFADAIIDRKGITERVTLNGMTLMNWDVYGLPLTEKEVAGLTASSGNTGRPGQFFKGTFALAQTGDTYIDVSAWKKGQIWVNGHNLGRYWEIGPQHRLYCPASWLKKGNNEIVVLDLHQDKPAIVKGVETLY</sequence>
<feature type="domain" description="Beta-galactosidase 1-like first all-beta" evidence="9">
    <location>
        <begin position="391"/>
        <end position="501"/>
    </location>
</feature>
<evidence type="ECO:0000256" key="1">
    <source>
        <dbReference type="ARBA" id="ARBA00009809"/>
    </source>
</evidence>
<feature type="domain" description="Glycoside hydrolase 35 catalytic" evidence="8">
    <location>
        <begin position="32"/>
        <end position="346"/>
    </location>
</feature>
<dbReference type="Pfam" id="PF21467">
    <property type="entry name" value="BetaGal_gal-bd"/>
    <property type="match status" value="1"/>
</dbReference>
<dbReference type="Gene3D" id="3.20.20.80">
    <property type="entry name" value="Glycosidases"/>
    <property type="match status" value="1"/>
</dbReference>
<dbReference type="Pfam" id="PF01301">
    <property type="entry name" value="Glyco_hydro_35"/>
    <property type="match status" value="1"/>
</dbReference>
<evidence type="ECO:0000256" key="4">
    <source>
        <dbReference type="PIRSR" id="PIRSR006336-1"/>
    </source>
</evidence>
<dbReference type="InterPro" id="IPR031330">
    <property type="entry name" value="Gly_Hdrlase_35_cat"/>
</dbReference>
<evidence type="ECO:0000256" key="6">
    <source>
        <dbReference type="RuleBase" id="RU003679"/>
    </source>
</evidence>
<protein>
    <recommendedName>
        <fullName evidence="5">Beta-galactosidase</fullName>
        <ecNumber evidence="5">3.2.1.23</ecNumber>
    </recommendedName>
</protein>
<feature type="domain" description="Beta-galactosidase galactose-binding" evidence="10">
    <location>
        <begin position="524"/>
        <end position="580"/>
    </location>
</feature>
<name>A0A847RU74_9BACT</name>
<keyword evidence="12" id="KW-1185">Reference proteome</keyword>
<evidence type="ECO:0000313" key="12">
    <source>
        <dbReference type="Proteomes" id="UP000570474"/>
    </source>
</evidence>
<evidence type="ECO:0000256" key="7">
    <source>
        <dbReference type="SAM" id="SignalP"/>
    </source>
</evidence>
<dbReference type="EMBL" id="JABAIA010000001">
    <property type="protein sequence ID" value="NLR62921.1"/>
    <property type="molecule type" value="Genomic_DNA"/>
</dbReference>
<dbReference type="AlphaFoldDB" id="A0A847RU74"/>
<evidence type="ECO:0000256" key="3">
    <source>
        <dbReference type="ARBA" id="ARBA00023295"/>
    </source>
</evidence>
<dbReference type="PANTHER" id="PTHR23421">
    <property type="entry name" value="BETA-GALACTOSIDASE RELATED"/>
    <property type="match status" value="1"/>
</dbReference>
<comment type="caution">
    <text evidence="11">The sequence shown here is derived from an EMBL/GenBank/DDBJ whole genome shotgun (WGS) entry which is preliminary data.</text>
</comment>
<dbReference type="GO" id="GO:0005975">
    <property type="term" value="P:carbohydrate metabolic process"/>
    <property type="evidence" value="ECO:0007669"/>
    <property type="project" value="InterPro"/>
</dbReference>